<dbReference type="InterPro" id="IPR025110">
    <property type="entry name" value="AMP-bd_C"/>
</dbReference>
<dbReference type="SUPFAM" id="SSF56801">
    <property type="entry name" value="Acetyl-CoA synthetase-like"/>
    <property type="match status" value="1"/>
</dbReference>
<gene>
    <name evidence="5" type="ORF">DX908_02510</name>
</gene>
<evidence type="ECO:0000256" key="2">
    <source>
        <dbReference type="ARBA" id="ARBA00022598"/>
    </source>
</evidence>
<evidence type="ECO:0000313" key="5">
    <source>
        <dbReference type="EMBL" id="RFB04254.1"/>
    </source>
</evidence>
<dbReference type="Gene3D" id="3.30.300.30">
    <property type="match status" value="1"/>
</dbReference>
<dbReference type="Proteomes" id="UP000264589">
    <property type="component" value="Unassembled WGS sequence"/>
</dbReference>
<dbReference type="PROSITE" id="PS00455">
    <property type="entry name" value="AMP_BINDING"/>
    <property type="match status" value="1"/>
</dbReference>
<dbReference type="OrthoDB" id="9803968at2"/>
<dbReference type="PANTHER" id="PTHR43201:SF5">
    <property type="entry name" value="MEDIUM-CHAIN ACYL-COA LIGASE ACSF2, MITOCHONDRIAL"/>
    <property type="match status" value="1"/>
</dbReference>
<evidence type="ECO:0000256" key="1">
    <source>
        <dbReference type="ARBA" id="ARBA00006432"/>
    </source>
</evidence>
<evidence type="ECO:0000313" key="6">
    <source>
        <dbReference type="Proteomes" id="UP000264589"/>
    </source>
</evidence>
<feature type="domain" description="AMP-dependent synthetase/ligase" evidence="3">
    <location>
        <begin position="57"/>
        <end position="427"/>
    </location>
</feature>
<dbReference type="AlphaFoldDB" id="A0A371RFL3"/>
<proteinExistence type="inferred from homology"/>
<dbReference type="PANTHER" id="PTHR43201">
    <property type="entry name" value="ACYL-COA SYNTHETASE"/>
    <property type="match status" value="1"/>
</dbReference>
<keyword evidence="2 5" id="KW-0436">Ligase</keyword>
<keyword evidence="6" id="KW-1185">Reference proteome</keyword>
<evidence type="ECO:0000259" key="4">
    <source>
        <dbReference type="Pfam" id="PF13193"/>
    </source>
</evidence>
<organism evidence="5 6">
    <name type="scientific">Parvularcula marina</name>
    <dbReference type="NCBI Taxonomy" id="2292771"/>
    <lineage>
        <taxon>Bacteria</taxon>
        <taxon>Pseudomonadati</taxon>
        <taxon>Pseudomonadota</taxon>
        <taxon>Alphaproteobacteria</taxon>
        <taxon>Parvularculales</taxon>
        <taxon>Parvularculaceae</taxon>
        <taxon>Parvularcula</taxon>
    </lineage>
</organism>
<dbReference type="Pfam" id="PF00501">
    <property type="entry name" value="AMP-binding"/>
    <property type="match status" value="1"/>
</dbReference>
<dbReference type="InterPro" id="IPR042099">
    <property type="entry name" value="ANL_N_sf"/>
</dbReference>
<dbReference type="InterPro" id="IPR020845">
    <property type="entry name" value="AMP-binding_CS"/>
</dbReference>
<dbReference type="GO" id="GO:0031956">
    <property type="term" value="F:medium-chain fatty acid-CoA ligase activity"/>
    <property type="evidence" value="ECO:0007669"/>
    <property type="project" value="TreeGrafter"/>
</dbReference>
<feature type="domain" description="AMP-binding enzyme C-terminal" evidence="4">
    <location>
        <begin position="478"/>
        <end position="554"/>
    </location>
</feature>
<dbReference type="EMBL" id="QUQO01000001">
    <property type="protein sequence ID" value="RFB04254.1"/>
    <property type="molecule type" value="Genomic_DNA"/>
</dbReference>
<sequence length="573" mass="61703">MQDMTAQKMTSGTANYSDLIAQMTAPGSPFELEEAAPGQLRRFAQRPQNLGQLFPRIEAYGDQECIIFGDARVSYKDFAYRIRRLAGGLSAIGEIGDRVAILGANHPDWIASFWAAVLAGMTPVALNGWWRGAELSHGLHLTGASILIGDKKRIGKMPAEVAQEIRGRLFIWDEPGDELGGMAQPLSALLGEPLTTLPELDEHHPASMMFTSGTTGRAKAAVISHGAWIAASMNIALTTAVELARAPHLNTATGTVKLLASLPFFHVGGGQGAVLGGLIGGQTIVIPHGRFDADDTLRMIADEKITRWSAVPAMVHKVCLLGNPEALDLSSLNTLGYGAAPSHPNLRERAQALFPSLGAVSNAYGLTETSGIIAMNTGIDLENHPGSVGRAFATADIRIVDEYEDELPVGEKGEVQVRGPFVMSGYWNNPEETAKMISPEGWLRTGDTGRLDTEGFLYLLGRKKDIIIRGGENISAEEVEHCIESHPEVNEVAVVAMPSDLYGEEVRAIVRLKREGTVNETVLQEWVGGALSHFKIPSVIEFTGKPLPRNAAGKLLKNELRGSANSQFDEFFS</sequence>
<evidence type="ECO:0000259" key="3">
    <source>
        <dbReference type="Pfam" id="PF00501"/>
    </source>
</evidence>
<dbReference type="InterPro" id="IPR045851">
    <property type="entry name" value="AMP-bd_C_sf"/>
</dbReference>
<protein>
    <submittedName>
        <fullName evidence="5">Long-chain fatty acid--CoA ligase</fullName>
    </submittedName>
</protein>
<dbReference type="Pfam" id="PF13193">
    <property type="entry name" value="AMP-binding_C"/>
    <property type="match status" value="1"/>
</dbReference>
<dbReference type="FunCoup" id="A0A371RFL3">
    <property type="interactions" value="360"/>
</dbReference>
<comment type="caution">
    <text evidence="5">The sequence shown here is derived from an EMBL/GenBank/DDBJ whole genome shotgun (WGS) entry which is preliminary data.</text>
</comment>
<dbReference type="InParanoid" id="A0A371RFL3"/>
<dbReference type="InterPro" id="IPR000873">
    <property type="entry name" value="AMP-dep_synth/lig_dom"/>
</dbReference>
<accession>A0A371RFL3</accession>
<reference evidence="5 6" key="1">
    <citation type="submission" date="2018-08" db="EMBL/GenBank/DDBJ databases">
        <title>Parvularcula sp. SM1705, isolated from surface water of the South Sea China.</title>
        <authorList>
            <person name="Sun L."/>
        </authorList>
    </citation>
    <scope>NUCLEOTIDE SEQUENCE [LARGE SCALE GENOMIC DNA]</scope>
    <source>
        <strain evidence="5 6">SM1705</strain>
    </source>
</reference>
<name>A0A371RFL3_9PROT</name>
<dbReference type="Gene3D" id="3.40.50.12780">
    <property type="entry name" value="N-terminal domain of ligase-like"/>
    <property type="match status" value="1"/>
</dbReference>
<comment type="similarity">
    <text evidence="1">Belongs to the ATP-dependent AMP-binding enzyme family.</text>
</comment>
<dbReference type="GO" id="GO:0006631">
    <property type="term" value="P:fatty acid metabolic process"/>
    <property type="evidence" value="ECO:0007669"/>
    <property type="project" value="TreeGrafter"/>
</dbReference>